<dbReference type="Proteomes" id="UP000887560">
    <property type="component" value="Unplaced"/>
</dbReference>
<keyword evidence="2" id="KW-1185">Reference proteome</keyword>
<dbReference type="WBParaSite" id="scf7180000424844.g14138">
    <property type="protein sequence ID" value="scf7180000424844.g14138"/>
    <property type="gene ID" value="scf7180000424844.g14138"/>
</dbReference>
<reference evidence="3" key="1">
    <citation type="submission" date="2022-11" db="UniProtKB">
        <authorList>
            <consortium name="WormBaseParasite"/>
        </authorList>
    </citation>
    <scope>IDENTIFICATION</scope>
</reference>
<protein>
    <submittedName>
        <fullName evidence="3">Uncharacterized protein</fullName>
    </submittedName>
</protein>
<evidence type="ECO:0000313" key="2">
    <source>
        <dbReference type="Proteomes" id="UP000887560"/>
    </source>
</evidence>
<keyword evidence="1" id="KW-0175">Coiled coil</keyword>
<dbReference type="AlphaFoldDB" id="A0A915PHB9"/>
<evidence type="ECO:0000256" key="1">
    <source>
        <dbReference type="SAM" id="Coils"/>
    </source>
</evidence>
<evidence type="ECO:0000313" key="3">
    <source>
        <dbReference type="WBParaSite" id="scf7180000424844.g14138"/>
    </source>
</evidence>
<organism evidence="2 3">
    <name type="scientific">Meloidogyne floridensis</name>
    <dbReference type="NCBI Taxonomy" id="298350"/>
    <lineage>
        <taxon>Eukaryota</taxon>
        <taxon>Metazoa</taxon>
        <taxon>Ecdysozoa</taxon>
        <taxon>Nematoda</taxon>
        <taxon>Chromadorea</taxon>
        <taxon>Rhabditida</taxon>
        <taxon>Tylenchina</taxon>
        <taxon>Tylenchomorpha</taxon>
        <taxon>Tylenchoidea</taxon>
        <taxon>Meloidogynidae</taxon>
        <taxon>Meloidogyninae</taxon>
        <taxon>Meloidogyne</taxon>
    </lineage>
</organism>
<proteinExistence type="predicted"/>
<accession>A0A915PHB9</accession>
<feature type="coiled-coil region" evidence="1">
    <location>
        <begin position="129"/>
        <end position="156"/>
    </location>
</feature>
<name>A0A915PHB9_9BILA</name>
<sequence>MFTVDALKSLNLLEKLKLENGEFIKLTKYLINNCDDEINKLEKELFNSENNQDLIDYSKKKMKLGAFYFMKYIKLNEELTKLIGNKNNKEIILENLNNLIEELIKYKKFFLEINNPKNFDYSIINEEIIYAKNKLKDNLEKELLSLEEELNYVRDLVIETNNFKLFKNLINNKDDNENSKEI</sequence>